<comment type="caution">
    <text evidence="1">The sequence shown here is derived from an EMBL/GenBank/DDBJ whole genome shotgun (WGS) entry which is preliminary data.</text>
</comment>
<organism evidence="1 2">
    <name type="scientific">Mucilaginibacter dorajii</name>
    <dbReference type="NCBI Taxonomy" id="692994"/>
    <lineage>
        <taxon>Bacteria</taxon>
        <taxon>Pseudomonadati</taxon>
        <taxon>Bacteroidota</taxon>
        <taxon>Sphingobacteriia</taxon>
        <taxon>Sphingobacteriales</taxon>
        <taxon>Sphingobacteriaceae</taxon>
        <taxon>Mucilaginibacter</taxon>
    </lineage>
</organism>
<reference evidence="2" key="1">
    <citation type="journal article" date="2019" name="Int. J. Syst. Evol. Microbiol.">
        <title>The Global Catalogue of Microorganisms (GCM) 10K type strain sequencing project: providing services to taxonomists for standard genome sequencing and annotation.</title>
        <authorList>
            <consortium name="The Broad Institute Genomics Platform"/>
            <consortium name="The Broad Institute Genome Sequencing Center for Infectious Disease"/>
            <person name="Wu L."/>
            <person name="Ma J."/>
        </authorList>
    </citation>
    <scope>NUCLEOTIDE SEQUENCE [LARGE SCALE GENOMIC DNA]</scope>
    <source>
        <strain evidence="2">JCM 16601</strain>
    </source>
</reference>
<evidence type="ECO:0008006" key="3">
    <source>
        <dbReference type="Google" id="ProtNLM"/>
    </source>
</evidence>
<dbReference type="PROSITE" id="PS51257">
    <property type="entry name" value="PROKAR_LIPOPROTEIN"/>
    <property type="match status" value="1"/>
</dbReference>
<proteinExistence type="predicted"/>
<accession>A0ABP7PWH6</accession>
<sequence length="218" mass="24631">MKRSFVVLTGLLLAFASCKQPKPKPVNKLYVSSDEATISTLAFNYIMPSDSVYKAHLIKYKFPASATEKIARLTTELDTAKIFVVIGDTLIRLPQDYLKKQSKDVHRSDKDMVKNMVVDSWSPQVDIHETAGTFQMKNLGFAYGYTYTLFNQLKTLPAGSFNAGMFRMSAVFFNADKTKAFAYLEKRGGLVVAQGYDIFLEKKKGKWFVVLCNLDWVS</sequence>
<dbReference type="Proteomes" id="UP001500742">
    <property type="component" value="Unassembled WGS sequence"/>
</dbReference>
<evidence type="ECO:0000313" key="1">
    <source>
        <dbReference type="EMBL" id="GAA3972562.1"/>
    </source>
</evidence>
<protein>
    <recommendedName>
        <fullName evidence="3">Lipoprotein</fullName>
    </recommendedName>
</protein>
<name>A0ABP7PWH6_9SPHI</name>
<gene>
    <name evidence="1" type="ORF">GCM10022210_22960</name>
</gene>
<dbReference type="EMBL" id="BAAAZC010000017">
    <property type="protein sequence ID" value="GAA3972562.1"/>
    <property type="molecule type" value="Genomic_DNA"/>
</dbReference>
<evidence type="ECO:0000313" key="2">
    <source>
        <dbReference type="Proteomes" id="UP001500742"/>
    </source>
</evidence>
<keyword evidence="2" id="KW-1185">Reference proteome</keyword>
<dbReference type="RefSeq" id="WP_259096459.1">
    <property type="nucleotide sequence ID" value="NZ_BAAAZC010000017.1"/>
</dbReference>